<dbReference type="OrthoDB" id="2144714at2759"/>
<dbReference type="GO" id="GO:0000302">
    <property type="term" value="P:response to reactive oxygen species"/>
    <property type="evidence" value="ECO:0007669"/>
    <property type="project" value="TreeGrafter"/>
</dbReference>
<feature type="domain" description="Plant heme peroxidase family profile" evidence="8">
    <location>
        <begin position="69"/>
        <end position="335"/>
    </location>
</feature>
<dbReference type="InterPro" id="IPR002016">
    <property type="entry name" value="Haem_peroxidase"/>
</dbReference>
<evidence type="ECO:0000313" key="9">
    <source>
        <dbReference type="EMBL" id="KAF7335911.1"/>
    </source>
</evidence>
<organism evidence="9 10">
    <name type="scientific">Mycena sanguinolenta</name>
    <dbReference type="NCBI Taxonomy" id="230812"/>
    <lineage>
        <taxon>Eukaryota</taxon>
        <taxon>Fungi</taxon>
        <taxon>Dikarya</taxon>
        <taxon>Basidiomycota</taxon>
        <taxon>Agaricomycotina</taxon>
        <taxon>Agaricomycetes</taxon>
        <taxon>Agaricomycetidae</taxon>
        <taxon>Agaricales</taxon>
        <taxon>Marasmiineae</taxon>
        <taxon>Mycenaceae</taxon>
        <taxon>Mycena</taxon>
    </lineage>
</organism>
<dbReference type="Gene3D" id="1.10.520.10">
    <property type="match status" value="1"/>
</dbReference>
<dbReference type="PANTHER" id="PTHR31356:SF53">
    <property type="entry name" value="HEME PEROXIDASE"/>
    <property type="match status" value="1"/>
</dbReference>
<comment type="caution">
    <text evidence="9">The sequence shown here is derived from an EMBL/GenBank/DDBJ whole genome shotgun (WGS) entry which is preliminary data.</text>
</comment>
<dbReference type="AlphaFoldDB" id="A0A8H6X8F5"/>
<dbReference type="PANTHER" id="PTHR31356">
    <property type="entry name" value="THYLAKOID LUMENAL 29 KDA PROTEIN, CHLOROPLASTIC-RELATED"/>
    <property type="match status" value="1"/>
</dbReference>
<evidence type="ECO:0000256" key="5">
    <source>
        <dbReference type="ARBA" id="ARBA00023004"/>
    </source>
</evidence>
<keyword evidence="10" id="KW-1185">Reference proteome</keyword>
<dbReference type="GO" id="GO:0020037">
    <property type="term" value="F:heme binding"/>
    <property type="evidence" value="ECO:0007669"/>
    <property type="project" value="UniProtKB-UniRule"/>
</dbReference>
<accession>A0A8H6X8F5</accession>
<dbReference type="Pfam" id="PF00141">
    <property type="entry name" value="peroxidase"/>
    <property type="match status" value="1"/>
</dbReference>
<dbReference type="InterPro" id="IPR010255">
    <property type="entry name" value="Haem_peroxidase_sf"/>
</dbReference>
<evidence type="ECO:0000256" key="4">
    <source>
        <dbReference type="ARBA" id="ARBA00023002"/>
    </source>
</evidence>
<evidence type="ECO:0000256" key="3">
    <source>
        <dbReference type="ARBA" id="ARBA00022723"/>
    </source>
</evidence>
<keyword evidence="4 7" id="KW-0560">Oxidoreductase</keyword>
<keyword evidence="2" id="KW-0349">Heme</keyword>
<evidence type="ECO:0000256" key="2">
    <source>
        <dbReference type="ARBA" id="ARBA00022617"/>
    </source>
</evidence>
<dbReference type="EC" id="1.11.1.-" evidence="7"/>
<feature type="signal peptide" evidence="7">
    <location>
        <begin position="1"/>
        <end position="18"/>
    </location>
</feature>
<dbReference type="SUPFAM" id="SSF48113">
    <property type="entry name" value="Heme-dependent peroxidases"/>
    <property type="match status" value="1"/>
</dbReference>
<dbReference type="GO" id="GO:0034599">
    <property type="term" value="P:cellular response to oxidative stress"/>
    <property type="evidence" value="ECO:0007669"/>
    <property type="project" value="InterPro"/>
</dbReference>
<dbReference type="PROSITE" id="PS50873">
    <property type="entry name" value="PEROXIDASE_4"/>
    <property type="match status" value="1"/>
</dbReference>
<dbReference type="InterPro" id="IPR044831">
    <property type="entry name" value="Ccp1-like"/>
</dbReference>
<protein>
    <recommendedName>
        <fullName evidence="7">Peroxidase</fullName>
        <ecNumber evidence="7">1.11.1.-</ecNumber>
    </recommendedName>
</protein>
<evidence type="ECO:0000259" key="8">
    <source>
        <dbReference type="PROSITE" id="PS50873"/>
    </source>
</evidence>
<comment type="similarity">
    <text evidence="6">Belongs to the peroxidase family.</text>
</comment>
<evidence type="ECO:0000256" key="6">
    <source>
        <dbReference type="RuleBase" id="RU004241"/>
    </source>
</evidence>
<keyword evidence="5" id="KW-0408">Iron</keyword>
<dbReference type="GO" id="GO:0042744">
    <property type="term" value="P:hydrogen peroxide catabolic process"/>
    <property type="evidence" value="ECO:0007669"/>
    <property type="project" value="TreeGrafter"/>
</dbReference>
<dbReference type="EMBL" id="JACAZH010000039">
    <property type="protein sequence ID" value="KAF7335911.1"/>
    <property type="molecule type" value="Genomic_DNA"/>
</dbReference>
<gene>
    <name evidence="9" type="ORF">MSAN_02328300</name>
</gene>
<dbReference type="Proteomes" id="UP000623467">
    <property type="component" value="Unassembled WGS sequence"/>
</dbReference>
<keyword evidence="1 7" id="KW-0575">Peroxidase</keyword>
<evidence type="ECO:0000256" key="1">
    <source>
        <dbReference type="ARBA" id="ARBA00022559"/>
    </source>
</evidence>
<keyword evidence="7" id="KW-0732">Signal</keyword>
<evidence type="ECO:0000313" key="10">
    <source>
        <dbReference type="Proteomes" id="UP000623467"/>
    </source>
</evidence>
<evidence type="ECO:0000256" key="7">
    <source>
        <dbReference type="RuleBase" id="RU363051"/>
    </source>
</evidence>
<dbReference type="GO" id="GO:0046872">
    <property type="term" value="F:metal ion binding"/>
    <property type="evidence" value="ECO:0007669"/>
    <property type="project" value="UniProtKB-UniRule"/>
</dbReference>
<keyword evidence="3" id="KW-0479">Metal-binding</keyword>
<name>A0A8H6X8F5_9AGAR</name>
<dbReference type="GO" id="GO:0004601">
    <property type="term" value="F:peroxidase activity"/>
    <property type="evidence" value="ECO:0007669"/>
    <property type="project" value="UniProtKB-KW"/>
</dbReference>
<proteinExistence type="inferred from homology"/>
<dbReference type="Gene3D" id="1.10.420.10">
    <property type="entry name" value="Peroxidase, domain 2"/>
    <property type="match status" value="1"/>
</dbReference>
<feature type="chain" id="PRO_5034522671" description="Peroxidase" evidence="7">
    <location>
        <begin position="19"/>
        <end position="406"/>
    </location>
</feature>
<sequence length="406" mass="44064">MFYRSGLGILVFFTAVKGYVCPSPQLDALESARFDQEGFNANPITIDVQPCDSFPATRSQQLNTGRSNAADWIRTAYHDMATHNSTDGTGGLDASIRFSEELARPEIRSLVNLTIYASSSLSERVPELDASRFRRTSSLVARYFPYVSTLIAVETCGGPEIAFRGGHIDAGVPNAPGVPQPQEDLDSHIASFARQGFTQTEMIGLVAYIVNVLNDPTDTADVLHCDSTFVTFDNNVATEYISSTTQNPLVMGFNDTTNSDKRIFGSDGNTTMKSRRFANSPASFASTCADLFVRVLETVPTGVQLTDAIFPLPVEPWNVALSLDGGILQLSGQVRLWNVTDPAPNITMLLEDHAGDTSNVTLTFAGISSSTGGRYSAAWYNFNAPDQFDTLQLDAVEGEETQCEVQ</sequence>
<reference evidence="9" key="1">
    <citation type="submission" date="2020-05" db="EMBL/GenBank/DDBJ databases">
        <title>Mycena genomes resolve the evolution of fungal bioluminescence.</title>
        <authorList>
            <person name="Tsai I.J."/>
        </authorList>
    </citation>
    <scope>NUCLEOTIDE SEQUENCE</scope>
    <source>
        <strain evidence="9">160909Yilan</strain>
    </source>
</reference>